<proteinExistence type="predicted"/>
<feature type="transmembrane region" description="Helical" evidence="1">
    <location>
        <begin position="6"/>
        <end position="26"/>
    </location>
</feature>
<name>A0A1M5KD90_9FLAO</name>
<organism evidence="2 3">
    <name type="scientific">Flavobacterium fluvii</name>
    <dbReference type="NCBI Taxonomy" id="468056"/>
    <lineage>
        <taxon>Bacteria</taxon>
        <taxon>Pseudomonadati</taxon>
        <taxon>Bacteroidota</taxon>
        <taxon>Flavobacteriia</taxon>
        <taxon>Flavobacteriales</taxon>
        <taxon>Flavobacteriaceae</taxon>
        <taxon>Flavobacterium</taxon>
    </lineage>
</organism>
<evidence type="ECO:0000313" key="3">
    <source>
        <dbReference type="Proteomes" id="UP000184516"/>
    </source>
</evidence>
<dbReference type="EMBL" id="FQWB01000004">
    <property type="protein sequence ID" value="SHG50651.1"/>
    <property type="molecule type" value="Genomic_DNA"/>
</dbReference>
<evidence type="ECO:0008006" key="4">
    <source>
        <dbReference type="Google" id="ProtNLM"/>
    </source>
</evidence>
<dbReference type="AlphaFoldDB" id="A0A1M5KD90"/>
<evidence type="ECO:0000256" key="1">
    <source>
        <dbReference type="SAM" id="Phobius"/>
    </source>
</evidence>
<dbReference type="Proteomes" id="UP000184516">
    <property type="component" value="Unassembled WGS sequence"/>
</dbReference>
<keyword evidence="1" id="KW-0472">Membrane</keyword>
<sequence length="86" mass="9906">MQATDSLVYVFIYVLFLFAYPLYVLVHIFNSKKGILACIPFGLMVCFFSITFNSSWPAILLHIVFSSIYELNFCRLNLINPKTVKS</sequence>
<dbReference type="STRING" id="468056.SAMN05443549_104266"/>
<gene>
    <name evidence="2" type="ORF">SAMN05443549_104266</name>
</gene>
<evidence type="ECO:0000313" key="2">
    <source>
        <dbReference type="EMBL" id="SHG50651.1"/>
    </source>
</evidence>
<accession>A0A1M5KD90</accession>
<keyword evidence="3" id="KW-1185">Reference proteome</keyword>
<keyword evidence="1" id="KW-0812">Transmembrane</keyword>
<reference evidence="3" key="1">
    <citation type="submission" date="2016-11" db="EMBL/GenBank/DDBJ databases">
        <authorList>
            <person name="Varghese N."/>
            <person name="Submissions S."/>
        </authorList>
    </citation>
    <scope>NUCLEOTIDE SEQUENCE [LARGE SCALE GENOMIC DNA]</scope>
    <source>
        <strain evidence="3">DSM 19978</strain>
    </source>
</reference>
<protein>
    <recommendedName>
        <fullName evidence="4">CAAX protease self-immunity</fullName>
    </recommendedName>
</protein>
<keyword evidence="1" id="KW-1133">Transmembrane helix</keyword>